<dbReference type="RefSeq" id="WP_042509900.1">
    <property type="nucleotide sequence ID" value="NZ_LK021339.1"/>
</dbReference>
<dbReference type="EMBL" id="LK021339">
    <property type="protein sequence ID" value="CDQ45916.1"/>
    <property type="molecule type" value="Genomic_DNA"/>
</dbReference>
<evidence type="ECO:0000256" key="2">
    <source>
        <dbReference type="SAM" id="Phobius"/>
    </source>
</evidence>
<accession>A0AAV2WPM5</accession>
<keyword evidence="2" id="KW-1133">Transmembrane helix</keyword>
<reference evidence="3" key="2">
    <citation type="submission" date="2015-09" db="EMBL/GenBank/DDBJ databases">
        <title>Draft genome sequence of Mycobacterium neoaurum DSM 44074.</title>
        <authorList>
            <person name="Croce O."/>
            <person name="Robert C."/>
            <person name="Raoult D."/>
            <person name="Drancourt M."/>
        </authorList>
    </citation>
    <scope>NUCLEOTIDE SEQUENCE</scope>
    <source>
        <strain evidence="3">DSM 44074</strain>
    </source>
</reference>
<reference evidence="3" key="1">
    <citation type="submission" date="2014-05" db="EMBL/GenBank/DDBJ databases">
        <authorList>
            <person name="Urmite Genomes"/>
        </authorList>
    </citation>
    <scope>NUCLEOTIDE SEQUENCE</scope>
    <source>
        <strain evidence="3">DSM 44074</strain>
    </source>
</reference>
<evidence type="ECO:0008006" key="5">
    <source>
        <dbReference type="Google" id="ProtNLM"/>
    </source>
</evidence>
<name>A0AAV2WPM5_MYCNE</name>
<organism evidence="3 4">
    <name type="scientific">Mycolicibacterium neoaurum</name>
    <name type="common">Mycobacterium neoaurum</name>
    <dbReference type="NCBI Taxonomy" id="1795"/>
    <lineage>
        <taxon>Bacteria</taxon>
        <taxon>Bacillati</taxon>
        <taxon>Actinomycetota</taxon>
        <taxon>Actinomycetes</taxon>
        <taxon>Mycobacteriales</taxon>
        <taxon>Mycobacteriaceae</taxon>
        <taxon>Mycolicibacterium</taxon>
    </lineage>
</organism>
<gene>
    <name evidence="3" type="ORF">BN1047_03816</name>
</gene>
<sequence length="307" mass="32052">MTTTLTDPPTPAPPQLSPGGRTAVRAALLIAGVTILAGTLALLSTGAVGLSAFRLVTDHQSLPAGMRVLTVDTADSPVAVRIIADRNATEPRAEVRMLTTGHAERQELIVTDEPGGTVLRVQGQTSFLALGDPGEVTVTLPAELGRRLAVTVRQDTGMLMVDADLDELTATAADATVRLRGTLRRADIRTENGDILARQPISVTESFAAATVDGSVEVRFADVPPRVGASTRNGDVSIALPAPGPYLVRAQSANGPSRVRVPETTDAAAAVAEVNAGTENGSVTIETNNALPPADDQPWPRWASWLR</sequence>
<proteinExistence type="predicted"/>
<feature type="transmembrane region" description="Helical" evidence="2">
    <location>
        <begin position="26"/>
        <end position="53"/>
    </location>
</feature>
<keyword evidence="2" id="KW-0472">Membrane</keyword>
<feature type="region of interest" description="Disordered" evidence="1">
    <location>
        <begin position="286"/>
        <end position="307"/>
    </location>
</feature>
<evidence type="ECO:0000313" key="3">
    <source>
        <dbReference type="EMBL" id="CDQ45916.1"/>
    </source>
</evidence>
<keyword evidence="2" id="KW-0812">Transmembrane</keyword>
<evidence type="ECO:0000313" key="4">
    <source>
        <dbReference type="Proteomes" id="UP000028864"/>
    </source>
</evidence>
<evidence type="ECO:0000256" key="1">
    <source>
        <dbReference type="SAM" id="MobiDB-lite"/>
    </source>
</evidence>
<dbReference type="Proteomes" id="UP000028864">
    <property type="component" value="Unassembled WGS sequence"/>
</dbReference>
<protein>
    <recommendedName>
        <fullName evidence="5">Adhesin domain-containing protein</fullName>
    </recommendedName>
</protein>
<dbReference type="AlphaFoldDB" id="A0AAV2WPM5"/>